<evidence type="ECO:0008006" key="4">
    <source>
        <dbReference type="Google" id="ProtNLM"/>
    </source>
</evidence>
<dbReference type="InterPro" id="IPR015943">
    <property type="entry name" value="WD40/YVTN_repeat-like_dom_sf"/>
</dbReference>
<comment type="caution">
    <text evidence="2">The sequence shown here is derived from an EMBL/GenBank/DDBJ whole genome shotgun (WGS) entry which is preliminary data.</text>
</comment>
<reference evidence="3" key="1">
    <citation type="journal article" date="2019" name="Int. J. Syst. Evol. Microbiol.">
        <title>The Global Catalogue of Microorganisms (GCM) 10K type strain sequencing project: providing services to taxonomists for standard genome sequencing and annotation.</title>
        <authorList>
            <consortium name="The Broad Institute Genomics Platform"/>
            <consortium name="The Broad Institute Genome Sequencing Center for Infectious Disease"/>
            <person name="Wu L."/>
            <person name="Ma J."/>
        </authorList>
    </citation>
    <scope>NUCLEOTIDE SEQUENCE [LARGE SCALE GENOMIC DNA]</scope>
    <source>
        <strain evidence="3">JCM 17441</strain>
    </source>
</reference>
<protein>
    <recommendedName>
        <fullName evidence="4">WD40 repeat domain-containing protein</fullName>
    </recommendedName>
</protein>
<keyword evidence="1" id="KW-1133">Transmembrane helix</keyword>
<dbReference type="Pfam" id="PF00400">
    <property type="entry name" value="WD40"/>
    <property type="match status" value="1"/>
</dbReference>
<feature type="transmembrane region" description="Helical" evidence="1">
    <location>
        <begin position="38"/>
        <end position="56"/>
    </location>
</feature>
<keyword evidence="1" id="KW-0472">Membrane</keyword>
<keyword evidence="3" id="KW-1185">Reference proteome</keyword>
<evidence type="ECO:0000313" key="2">
    <source>
        <dbReference type="EMBL" id="GAA4251514.1"/>
    </source>
</evidence>
<dbReference type="Proteomes" id="UP001500620">
    <property type="component" value="Unassembled WGS sequence"/>
</dbReference>
<evidence type="ECO:0000256" key="1">
    <source>
        <dbReference type="SAM" id="Phobius"/>
    </source>
</evidence>
<feature type="transmembrane region" description="Helical" evidence="1">
    <location>
        <begin position="413"/>
        <end position="433"/>
    </location>
</feature>
<dbReference type="SUPFAM" id="SSF82171">
    <property type="entry name" value="DPP6 N-terminal domain-like"/>
    <property type="match status" value="1"/>
</dbReference>
<sequence>MVKELFAALPDDPAPPLADGYLDEVLVRGRRSVRRRRLANAGVWAVVLLALAALVMPTVPLDARPAAPARHPSLPDRFAGYSLLTSSVERSAPGRAIAIYGYGNGETFNMFQPLVVGADADTYRRVGAMEERGGALGLLSPDGTRVLVGDDRGATGDLVLVELTSGRRRTIALGAPVGVRLLAWSPDGRYVAYSAAPIGESDGSIDFVESEVLRHGTLRLLDVASGRSVELGSLSGVWTAAFAPDGARVAVQVAAQVHLLDLNGHEDGVVALDSGRGLVAGVGWSPDGRFLATAPWTGGSEHGYFLTDGGDVQFVPVAPQATPPGAVQDVVRLLGWRDAGRVVAATVDSPGGRLSLSEIDLGSGQRRVLSRFDTGKSCELGMQHCEVYDLQLAGGLLPDLAVRHAGSPDRGPWPWMLRIPAAVLLGGALLLWWRLGRARRRRLDTRTA</sequence>
<organism evidence="2 3">
    <name type="scientific">Dactylosporangium darangshiense</name>
    <dbReference type="NCBI Taxonomy" id="579108"/>
    <lineage>
        <taxon>Bacteria</taxon>
        <taxon>Bacillati</taxon>
        <taxon>Actinomycetota</taxon>
        <taxon>Actinomycetes</taxon>
        <taxon>Micromonosporales</taxon>
        <taxon>Micromonosporaceae</taxon>
        <taxon>Dactylosporangium</taxon>
    </lineage>
</organism>
<keyword evidence="1" id="KW-0812">Transmembrane</keyword>
<dbReference type="RefSeq" id="WP_345129033.1">
    <property type="nucleotide sequence ID" value="NZ_BAABAT010000011.1"/>
</dbReference>
<dbReference type="EMBL" id="BAABAT010000011">
    <property type="protein sequence ID" value="GAA4251514.1"/>
    <property type="molecule type" value="Genomic_DNA"/>
</dbReference>
<dbReference type="InterPro" id="IPR001680">
    <property type="entry name" value="WD40_rpt"/>
</dbReference>
<dbReference type="Gene3D" id="2.130.10.10">
    <property type="entry name" value="YVTN repeat-like/Quinoprotein amine dehydrogenase"/>
    <property type="match status" value="1"/>
</dbReference>
<gene>
    <name evidence="2" type="ORF">GCM10022255_044450</name>
</gene>
<dbReference type="InterPro" id="IPR011042">
    <property type="entry name" value="6-blade_b-propeller_TolB-like"/>
</dbReference>
<dbReference type="InterPro" id="IPR011659">
    <property type="entry name" value="WD40"/>
</dbReference>
<dbReference type="Pfam" id="PF07676">
    <property type="entry name" value="PD40"/>
    <property type="match status" value="1"/>
</dbReference>
<evidence type="ECO:0000313" key="3">
    <source>
        <dbReference type="Proteomes" id="UP001500620"/>
    </source>
</evidence>
<name>A0ABP8DAW1_9ACTN</name>
<proteinExistence type="predicted"/>
<dbReference type="Gene3D" id="2.120.10.30">
    <property type="entry name" value="TolB, C-terminal domain"/>
    <property type="match status" value="1"/>
</dbReference>
<accession>A0ABP8DAW1</accession>